<protein>
    <submittedName>
        <fullName evidence="1">Uncharacterized protein</fullName>
    </submittedName>
</protein>
<evidence type="ECO:0000313" key="2">
    <source>
        <dbReference type="Proteomes" id="UP000265926"/>
    </source>
</evidence>
<dbReference type="EMBL" id="QWGR01000011">
    <property type="protein sequence ID" value="RIJ46895.1"/>
    <property type="molecule type" value="Genomic_DNA"/>
</dbReference>
<sequence>MLLGFPMTQNKIKNRLPELSEDQNPIENKLSVLSETLNPERNNLSESSETLPLPKLTLSEPPAKLFFLRFGLSGMSAYRKTIERLILLKF</sequence>
<comment type="caution">
    <text evidence="1">The sequence shown here is derived from an EMBL/GenBank/DDBJ whole genome shotgun (WGS) entry which is preliminary data.</text>
</comment>
<accession>A0A399SXE2</accession>
<gene>
    <name evidence="1" type="ORF">D1614_17210</name>
</gene>
<reference evidence="1 2" key="1">
    <citation type="submission" date="2018-08" db="EMBL/GenBank/DDBJ databases">
        <title>Pallidiluteibacterium maritimus gen. nov., sp. nov., isolated from coastal sediment.</title>
        <authorList>
            <person name="Zhou L.Y."/>
        </authorList>
    </citation>
    <scope>NUCLEOTIDE SEQUENCE [LARGE SCALE GENOMIC DNA]</scope>
    <source>
        <strain evidence="1 2">XSD2</strain>
    </source>
</reference>
<keyword evidence="2" id="KW-1185">Reference proteome</keyword>
<dbReference type="Proteomes" id="UP000265926">
    <property type="component" value="Unassembled WGS sequence"/>
</dbReference>
<evidence type="ECO:0000313" key="1">
    <source>
        <dbReference type="EMBL" id="RIJ46895.1"/>
    </source>
</evidence>
<dbReference type="AlphaFoldDB" id="A0A399SXE2"/>
<proteinExistence type="predicted"/>
<organism evidence="1 2">
    <name type="scientific">Maribellus luteus</name>
    <dbReference type="NCBI Taxonomy" id="2305463"/>
    <lineage>
        <taxon>Bacteria</taxon>
        <taxon>Pseudomonadati</taxon>
        <taxon>Bacteroidota</taxon>
        <taxon>Bacteroidia</taxon>
        <taxon>Marinilabiliales</taxon>
        <taxon>Prolixibacteraceae</taxon>
        <taxon>Maribellus</taxon>
    </lineage>
</organism>
<name>A0A399SXE2_9BACT</name>